<dbReference type="Gene3D" id="3.30.1330.40">
    <property type="entry name" value="RutC-like"/>
    <property type="match status" value="1"/>
</dbReference>
<dbReference type="EMBL" id="JBIHMM010000001">
    <property type="protein sequence ID" value="MFH0253596.1"/>
    <property type="molecule type" value="Genomic_DNA"/>
</dbReference>
<dbReference type="Pfam" id="PF01042">
    <property type="entry name" value="Ribonuc_L-PSP"/>
    <property type="match status" value="1"/>
</dbReference>
<dbReference type="SUPFAM" id="SSF55298">
    <property type="entry name" value="YjgF-like"/>
    <property type="match status" value="1"/>
</dbReference>
<gene>
    <name evidence="1" type="ORF">ACGRVM_06815</name>
</gene>
<proteinExistence type="predicted"/>
<keyword evidence="2" id="KW-1185">Reference proteome</keyword>
<comment type="caution">
    <text evidence="1">The sequence shown here is derived from an EMBL/GenBank/DDBJ whole genome shotgun (WGS) entry which is preliminary data.</text>
</comment>
<accession>A0ABW7I769</accession>
<name>A0ABW7I769_9RHOB</name>
<organism evidence="1 2">
    <name type="scientific">Roseovarius aquimarinus</name>
    <dbReference type="NCBI Taxonomy" id="1229156"/>
    <lineage>
        <taxon>Bacteria</taxon>
        <taxon>Pseudomonadati</taxon>
        <taxon>Pseudomonadota</taxon>
        <taxon>Alphaproteobacteria</taxon>
        <taxon>Rhodobacterales</taxon>
        <taxon>Roseobacteraceae</taxon>
        <taxon>Roseovarius</taxon>
    </lineage>
</organism>
<sequence length="115" mass="12425">MKPTRIAPGPRMSQAVSHGGIVWLSGQIGAPEGDLEAQTRECLAKVEALLEQAGSAKTHIIKMEIWLADLADFDAMNRIYEAWLDTENPPARATCEARVRADGTLIEIVATAALL</sequence>
<evidence type="ECO:0000313" key="1">
    <source>
        <dbReference type="EMBL" id="MFH0253596.1"/>
    </source>
</evidence>
<dbReference type="InterPro" id="IPR006175">
    <property type="entry name" value="YjgF/YER057c/UK114"/>
</dbReference>
<dbReference type="Proteomes" id="UP001607157">
    <property type="component" value="Unassembled WGS sequence"/>
</dbReference>
<dbReference type="CDD" id="cd06150">
    <property type="entry name" value="YjgF_YER057c_UK114_like_2"/>
    <property type="match status" value="1"/>
</dbReference>
<dbReference type="InterPro" id="IPR035709">
    <property type="entry name" value="YoaB-like"/>
</dbReference>
<dbReference type="PANTHER" id="PTHR47328:SF1">
    <property type="entry name" value="RUTC FAMILY PROTEIN YOAB"/>
    <property type="match status" value="1"/>
</dbReference>
<evidence type="ECO:0000313" key="2">
    <source>
        <dbReference type="Proteomes" id="UP001607157"/>
    </source>
</evidence>
<protein>
    <submittedName>
        <fullName evidence="1">RidA family protein</fullName>
    </submittedName>
</protein>
<dbReference type="PANTHER" id="PTHR47328">
    <property type="match status" value="1"/>
</dbReference>
<reference evidence="1 2" key="1">
    <citation type="submission" date="2024-10" db="EMBL/GenBank/DDBJ databases">
        <authorList>
            <person name="Yang X.-N."/>
        </authorList>
    </citation>
    <scope>NUCLEOTIDE SEQUENCE [LARGE SCALE GENOMIC DNA]</scope>
    <source>
        <strain evidence="1 2">CAU 1059</strain>
    </source>
</reference>
<dbReference type="RefSeq" id="WP_377172781.1">
    <property type="nucleotide sequence ID" value="NZ_JBHTJC010000005.1"/>
</dbReference>
<dbReference type="InterPro" id="IPR035959">
    <property type="entry name" value="RutC-like_sf"/>
</dbReference>